<dbReference type="PANTHER" id="PTHR33116:SF66">
    <property type="entry name" value="REVERSE TRANSCRIPTASE ZINC-BINDING DOMAIN-CONTAINING PROTEIN"/>
    <property type="match status" value="1"/>
</dbReference>
<dbReference type="Proteomes" id="UP001157006">
    <property type="component" value="Chromosome 3"/>
</dbReference>
<reference evidence="2 3" key="1">
    <citation type="submission" date="2023-01" db="EMBL/GenBank/DDBJ databases">
        <authorList>
            <person name="Kreplak J."/>
        </authorList>
    </citation>
    <scope>NUCLEOTIDE SEQUENCE [LARGE SCALE GENOMIC DNA]</scope>
</reference>
<dbReference type="Pfam" id="PF13966">
    <property type="entry name" value="zf-RVT"/>
    <property type="match status" value="1"/>
</dbReference>
<name>A0AAV1AAZ3_VICFA</name>
<protein>
    <recommendedName>
        <fullName evidence="1">Reverse transcriptase zinc-binding domain-containing protein</fullName>
    </recommendedName>
</protein>
<dbReference type="InterPro" id="IPR026960">
    <property type="entry name" value="RVT-Znf"/>
</dbReference>
<gene>
    <name evidence="2" type="ORF">VFH_III224720</name>
</gene>
<evidence type="ECO:0000259" key="1">
    <source>
        <dbReference type="Pfam" id="PF13966"/>
    </source>
</evidence>
<dbReference type="PANTHER" id="PTHR33116">
    <property type="entry name" value="REVERSE TRANSCRIPTASE ZINC-BINDING DOMAIN-CONTAINING PROTEIN-RELATED-RELATED"/>
    <property type="match status" value="1"/>
</dbReference>
<accession>A0AAV1AAZ3</accession>
<evidence type="ECO:0000313" key="2">
    <source>
        <dbReference type="EMBL" id="CAI8606324.1"/>
    </source>
</evidence>
<sequence length="255" mass="30563">MMCFPLPKGVIKKISALCRLFLWTSGEEINRKSPVEWKNVCKKRNKGGLDMTDLHLWNMAIILRLLWNLSQKENSMWAKWVHAYHLNKQSLMEVNIKDRFSWIIKKILLQRNKVAQMQETWDNMQGKGKFSMKKTYDCMDGDDVQVHWKALMYKNDARPRAIMTLWLTCHKKLATKDRLKRFGMIAHDDYSMCDKNETINHLFYERVKMKEIWCKVLEWIHIMHEPKGWNEELEWLVGKCNKKSWKTELQKLAAT</sequence>
<evidence type="ECO:0000313" key="3">
    <source>
        <dbReference type="Proteomes" id="UP001157006"/>
    </source>
</evidence>
<dbReference type="AlphaFoldDB" id="A0AAV1AAZ3"/>
<proteinExistence type="predicted"/>
<dbReference type="EMBL" id="OX451738">
    <property type="protein sequence ID" value="CAI8606324.1"/>
    <property type="molecule type" value="Genomic_DNA"/>
</dbReference>
<keyword evidence="3" id="KW-1185">Reference proteome</keyword>
<organism evidence="2 3">
    <name type="scientific">Vicia faba</name>
    <name type="common">Broad bean</name>
    <name type="synonym">Faba vulgaris</name>
    <dbReference type="NCBI Taxonomy" id="3906"/>
    <lineage>
        <taxon>Eukaryota</taxon>
        <taxon>Viridiplantae</taxon>
        <taxon>Streptophyta</taxon>
        <taxon>Embryophyta</taxon>
        <taxon>Tracheophyta</taxon>
        <taxon>Spermatophyta</taxon>
        <taxon>Magnoliopsida</taxon>
        <taxon>eudicotyledons</taxon>
        <taxon>Gunneridae</taxon>
        <taxon>Pentapetalae</taxon>
        <taxon>rosids</taxon>
        <taxon>fabids</taxon>
        <taxon>Fabales</taxon>
        <taxon>Fabaceae</taxon>
        <taxon>Papilionoideae</taxon>
        <taxon>50 kb inversion clade</taxon>
        <taxon>NPAAA clade</taxon>
        <taxon>Hologalegina</taxon>
        <taxon>IRL clade</taxon>
        <taxon>Fabeae</taxon>
        <taxon>Vicia</taxon>
    </lineage>
</organism>
<feature type="domain" description="Reverse transcriptase zinc-binding" evidence="1">
    <location>
        <begin position="130"/>
        <end position="213"/>
    </location>
</feature>